<evidence type="ECO:0000313" key="14">
    <source>
        <dbReference type="EMBL" id="MBD3867505.1"/>
    </source>
</evidence>
<comment type="cofactor">
    <cofactor evidence="2 12">
        <name>Mg(2+)</name>
        <dbReference type="ChEBI" id="CHEBI:18420"/>
    </cofactor>
</comment>
<comment type="similarity">
    <text evidence="4 12">Belongs to the DHPS family.</text>
</comment>
<dbReference type="GO" id="GO:0004156">
    <property type="term" value="F:dihydropteroate synthase activity"/>
    <property type="evidence" value="ECO:0007669"/>
    <property type="project" value="UniProtKB-EC"/>
</dbReference>
<evidence type="ECO:0000256" key="8">
    <source>
        <dbReference type="ARBA" id="ARBA00022723"/>
    </source>
</evidence>
<dbReference type="InterPro" id="IPR006390">
    <property type="entry name" value="DHP_synth_dom"/>
</dbReference>
<evidence type="ECO:0000256" key="7">
    <source>
        <dbReference type="ARBA" id="ARBA00022679"/>
    </source>
</evidence>
<dbReference type="InterPro" id="IPR011005">
    <property type="entry name" value="Dihydropteroate_synth-like_sf"/>
</dbReference>
<reference evidence="14 15" key="1">
    <citation type="submission" date="2020-08" db="EMBL/GenBank/DDBJ databases">
        <title>Acidobacteriota in marine sediments use diverse sulfur dissimilation pathways.</title>
        <authorList>
            <person name="Wasmund K."/>
        </authorList>
    </citation>
    <scope>NUCLEOTIDE SEQUENCE [LARGE SCALE GENOMIC DNA]</scope>
    <source>
        <strain evidence="14">MAG AM4</strain>
    </source>
</reference>
<keyword evidence="10 12" id="KW-0289">Folate biosynthesis</keyword>
<organism evidence="14 15">
    <name type="scientific">Candidatus Polarisedimenticola svalbardensis</name>
    <dbReference type="NCBI Taxonomy" id="2886004"/>
    <lineage>
        <taxon>Bacteria</taxon>
        <taxon>Pseudomonadati</taxon>
        <taxon>Acidobacteriota</taxon>
        <taxon>Candidatus Polarisedimenticolia</taxon>
        <taxon>Candidatus Polarisedimenticolales</taxon>
        <taxon>Candidatus Polarisedimenticolaceae</taxon>
        <taxon>Candidatus Polarisedimenticola</taxon>
    </lineage>
</organism>
<evidence type="ECO:0000256" key="9">
    <source>
        <dbReference type="ARBA" id="ARBA00022842"/>
    </source>
</evidence>
<dbReference type="Pfam" id="PF00809">
    <property type="entry name" value="Pterin_bind"/>
    <property type="match status" value="1"/>
</dbReference>
<keyword evidence="7 12" id="KW-0808">Transferase</keyword>
<gene>
    <name evidence="14" type="primary">folP</name>
    <name evidence="14" type="ORF">IFK94_05220</name>
</gene>
<dbReference type="PROSITE" id="PS50972">
    <property type="entry name" value="PTERIN_BINDING"/>
    <property type="match status" value="1"/>
</dbReference>
<dbReference type="InterPro" id="IPR045031">
    <property type="entry name" value="DHP_synth-like"/>
</dbReference>
<evidence type="ECO:0000313" key="15">
    <source>
        <dbReference type="Proteomes" id="UP000648239"/>
    </source>
</evidence>
<accession>A0A8J6Y5J9</accession>
<sequence>MSLACGRILELGGRTTVAGILNLTPDSFSDGGRFQGTDAALQQVEAMLAAGADLIDAGGESTRPGANEVPPDLEAERVVPVIRAIRKRFDCVLSVDTRKSEVAHQALDAGASLINDVSALSDPGMAAVAGAHASPLILMHMRGDPSTMQGQTTYDDLVGEIRADLRKAMEKAAELGISDDKIILDPGIGFGKSRRGNLEILHRLPELNDEGRPLMIGASRKSFIGATLDLPVDRRLTGSLAVAAVAAWQGAHILRVHDVAESVRVVRMVDAIRDLD</sequence>
<evidence type="ECO:0000256" key="6">
    <source>
        <dbReference type="ARBA" id="ARBA00016919"/>
    </source>
</evidence>
<evidence type="ECO:0000256" key="12">
    <source>
        <dbReference type="RuleBase" id="RU361205"/>
    </source>
</evidence>
<protein>
    <recommendedName>
        <fullName evidence="6 12">Dihydropteroate synthase</fullName>
        <shortName evidence="12">DHPS</shortName>
        <ecNumber evidence="5 12">2.5.1.15</ecNumber>
    </recommendedName>
    <alternativeName>
        <fullName evidence="11 12">Dihydropteroate pyrophosphorylase</fullName>
    </alternativeName>
</protein>
<evidence type="ECO:0000256" key="11">
    <source>
        <dbReference type="ARBA" id="ARBA00030193"/>
    </source>
</evidence>
<comment type="caution">
    <text evidence="14">The sequence shown here is derived from an EMBL/GenBank/DDBJ whole genome shotgun (WGS) entry which is preliminary data.</text>
</comment>
<dbReference type="GO" id="GO:0046872">
    <property type="term" value="F:metal ion binding"/>
    <property type="evidence" value="ECO:0007669"/>
    <property type="project" value="UniProtKB-KW"/>
</dbReference>
<dbReference type="AlphaFoldDB" id="A0A8J6Y5J9"/>
<dbReference type="NCBIfam" id="TIGR01496">
    <property type="entry name" value="DHPS"/>
    <property type="match status" value="1"/>
</dbReference>
<comment type="pathway">
    <text evidence="3 12">Cofactor biosynthesis; tetrahydrofolate biosynthesis; 7,8-dihydrofolate from 2-amino-4-hydroxy-6-hydroxymethyl-7,8-dihydropteridine diphosphate and 4-aminobenzoate: step 1/2.</text>
</comment>
<evidence type="ECO:0000256" key="3">
    <source>
        <dbReference type="ARBA" id="ARBA00004763"/>
    </source>
</evidence>
<comment type="catalytic activity">
    <reaction evidence="1">
        <text>(7,8-dihydropterin-6-yl)methyl diphosphate + 4-aminobenzoate = 7,8-dihydropteroate + diphosphate</text>
        <dbReference type="Rhea" id="RHEA:19949"/>
        <dbReference type="ChEBI" id="CHEBI:17836"/>
        <dbReference type="ChEBI" id="CHEBI:17839"/>
        <dbReference type="ChEBI" id="CHEBI:33019"/>
        <dbReference type="ChEBI" id="CHEBI:72950"/>
        <dbReference type="EC" id="2.5.1.15"/>
    </reaction>
</comment>
<evidence type="ECO:0000256" key="4">
    <source>
        <dbReference type="ARBA" id="ARBA00009503"/>
    </source>
</evidence>
<keyword evidence="8 12" id="KW-0479">Metal-binding</keyword>
<dbReference type="PANTHER" id="PTHR20941:SF1">
    <property type="entry name" value="FOLIC ACID SYNTHESIS PROTEIN FOL1"/>
    <property type="match status" value="1"/>
</dbReference>
<proteinExistence type="inferred from homology"/>
<dbReference type="GO" id="GO:0005829">
    <property type="term" value="C:cytosol"/>
    <property type="evidence" value="ECO:0007669"/>
    <property type="project" value="TreeGrafter"/>
</dbReference>
<dbReference type="GO" id="GO:0046654">
    <property type="term" value="P:tetrahydrofolate biosynthetic process"/>
    <property type="evidence" value="ECO:0007669"/>
    <property type="project" value="UniProtKB-UniPathway"/>
</dbReference>
<keyword evidence="9 12" id="KW-0460">Magnesium</keyword>
<feature type="domain" description="Pterin-binding" evidence="13">
    <location>
        <begin position="15"/>
        <end position="267"/>
    </location>
</feature>
<dbReference type="CDD" id="cd00739">
    <property type="entry name" value="DHPS"/>
    <property type="match status" value="1"/>
</dbReference>
<dbReference type="FunFam" id="3.20.20.20:FF:000006">
    <property type="entry name" value="Dihydropteroate synthase"/>
    <property type="match status" value="1"/>
</dbReference>
<evidence type="ECO:0000256" key="2">
    <source>
        <dbReference type="ARBA" id="ARBA00001946"/>
    </source>
</evidence>
<dbReference type="PROSITE" id="PS00792">
    <property type="entry name" value="DHPS_1"/>
    <property type="match status" value="1"/>
</dbReference>
<dbReference type="Proteomes" id="UP000648239">
    <property type="component" value="Unassembled WGS sequence"/>
</dbReference>
<dbReference type="Gene3D" id="3.20.20.20">
    <property type="entry name" value="Dihydropteroate synthase-like"/>
    <property type="match status" value="1"/>
</dbReference>
<dbReference type="EC" id="2.5.1.15" evidence="5 12"/>
<dbReference type="InterPro" id="IPR000489">
    <property type="entry name" value="Pterin-binding_dom"/>
</dbReference>
<comment type="function">
    <text evidence="12">Catalyzes the condensation of para-aminobenzoate (pABA) with 6-hydroxymethyl-7,8-dihydropterin diphosphate (DHPt-PP) to form 7,8-dihydropteroate (H2Pte), the immediate precursor of folate derivatives.</text>
</comment>
<evidence type="ECO:0000259" key="13">
    <source>
        <dbReference type="PROSITE" id="PS50972"/>
    </source>
</evidence>
<dbReference type="PANTHER" id="PTHR20941">
    <property type="entry name" value="FOLATE SYNTHESIS PROTEINS"/>
    <property type="match status" value="1"/>
</dbReference>
<evidence type="ECO:0000256" key="5">
    <source>
        <dbReference type="ARBA" id="ARBA00012458"/>
    </source>
</evidence>
<evidence type="ECO:0000256" key="10">
    <source>
        <dbReference type="ARBA" id="ARBA00022909"/>
    </source>
</evidence>
<evidence type="ECO:0000256" key="1">
    <source>
        <dbReference type="ARBA" id="ARBA00000012"/>
    </source>
</evidence>
<name>A0A8J6Y5J9_9BACT</name>
<dbReference type="GO" id="GO:0046656">
    <property type="term" value="P:folic acid biosynthetic process"/>
    <property type="evidence" value="ECO:0007669"/>
    <property type="project" value="UniProtKB-KW"/>
</dbReference>
<dbReference type="UniPathway" id="UPA00077">
    <property type="reaction ID" value="UER00156"/>
</dbReference>
<dbReference type="SUPFAM" id="SSF51717">
    <property type="entry name" value="Dihydropteroate synthetase-like"/>
    <property type="match status" value="1"/>
</dbReference>
<dbReference type="EMBL" id="JACXWD010000011">
    <property type="protein sequence ID" value="MBD3867505.1"/>
    <property type="molecule type" value="Genomic_DNA"/>
</dbReference>